<name>A0AB33UDA2_STRSU</name>
<evidence type="ECO:0008006" key="4">
    <source>
        <dbReference type="Google" id="ProtNLM"/>
    </source>
</evidence>
<protein>
    <recommendedName>
        <fullName evidence="4">Phage protein</fullName>
    </recommendedName>
</protein>
<dbReference type="RefSeq" id="WP_029178443.1">
    <property type="nucleotide sequence ID" value="NZ_CEKE01000021.1"/>
</dbReference>
<dbReference type="AlphaFoldDB" id="A0AB33UDA2"/>
<evidence type="ECO:0000313" key="3">
    <source>
        <dbReference type="Proteomes" id="UP000072353"/>
    </source>
</evidence>
<keyword evidence="1" id="KW-1133">Transmembrane helix</keyword>
<organism evidence="2 3">
    <name type="scientific">Streptococcus suis</name>
    <dbReference type="NCBI Taxonomy" id="1307"/>
    <lineage>
        <taxon>Bacteria</taxon>
        <taxon>Bacillati</taxon>
        <taxon>Bacillota</taxon>
        <taxon>Bacilli</taxon>
        <taxon>Lactobacillales</taxon>
        <taxon>Streptococcaceae</taxon>
        <taxon>Streptococcus</taxon>
    </lineage>
</organism>
<evidence type="ECO:0000313" key="2">
    <source>
        <dbReference type="EMBL" id="CYX64110.1"/>
    </source>
</evidence>
<reference evidence="2 3" key="1">
    <citation type="submission" date="2016-02" db="EMBL/GenBank/DDBJ databases">
        <authorList>
            <consortium name="Pathogen Informatics"/>
        </authorList>
    </citation>
    <scope>NUCLEOTIDE SEQUENCE [LARGE SCALE GENOMIC DNA]</scope>
    <source>
        <strain evidence="2 3">SS975</strain>
    </source>
</reference>
<accession>A0AB33UDA2</accession>
<sequence length="99" mass="11443">MDWNQITTSFLTACVPALATYFVTKKQMDSKIKEVELQSANEIKRLEKETELRLKETQQNQQMELATKFFTGELDLGKAMVGIQQLNYLNELTKTLPKK</sequence>
<dbReference type="Proteomes" id="UP000072353">
    <property type="component" value="Unassembled WGS sequence"/>
</dbReference>
<evidence type="ECO:0000256" key="1">
    <source>
        <dbReference type="SAM" id="Phobius"/>
    </source>
</evidence>
<feature type="transmembrane region" description="Helical" evidence="1">
    <location>
        <begin position="6"/>
        <end position="24"/>
    </location>
</feature>
<comment type="caution">
    <text evidence="2">The sequence shown here is derived from an EMBL/GenBank/DDBJ whole genome shotgun (WGS) entry which is preliminary data.</text>
</comment>
<keyword evidence="1" id="KW-0812">Transmembrane</keyword>
<gene>
    <name evidence="2" type="ORF">ERS132521_01534</name>
</gene>
<proteinExistence type="predicted"/>
<dbReference type="EMBL" id="FILL01000013">
    <property type="protein sequence ID" value="CYX64110.1"/>
    <property type="molecule type" value="Genomic_DNA"/>
</dbReference>
<keyword evidence="1" id="KW-0472">Membrane</keyword>